<protein>
    <submittedName>
        <fullName evidence="3">Alpha kinase/elongation factor 2 kinase</fullName>
    </submittedName>
</protein>
<accession>A0ABQ8XFH5</accession>
<organism evidence="3 4">
    <name type="scientific">Anaeramoeba flamelloides</name>
    <dbReference type="NCBI Taxonomy" id="1746091"/>
    <lineage>
        <taxon>Eukaryota</taxon>
        <taxon>Metamonada</taxon>
        <taxon>Anaeramoebidae</taxon>
        <taxon>Anaeramoeba</taxon>
    </lineage>
</organism>
<dbReference type="GO" id="GO:0016301">
    <property type="term" value="F:kinase activity"/>
    <property type="evidence" value="ECO:0007669"/>
    <property type="project" value="UniProtKB-KW"/>
</dbReference>
<feature type="compositionally biased region" description="Basic and acidic residues" evidence="2">
    <location>
        <begin position="225"/>
        <end position="253"/>
    </location>
</feature>
<dbReference type="EMBL" id="JAOAOG010000300">
    <property type="protein sequence ID" value="KAJ6231398.1"/>
    <property type="molecule type" value="Genomic_DNA"/>
</dbReference>
<dbReference type="PANTHER" id="PTHR14187">
    <property type="entry name" value="ALPHA KINASE/ELONGATION FACTOR 2 KINASE"/>
    <property type="match status" value="1"/>
</dbReference>
<dbReference type="InterPro" id="IPR043129">
    <property type="entry name" value="ATPase_NBD"/>
</dbReference>
<gene>
    <name evidence="3" type="ORF">M0813_05824</name>
</gene>
<evidence type="ECO:0000313" key="4">
    <source>
        <dbReference type="Proteomes" id="UP001150062"/>
    </source>
</evidence>
<sequence length="694" mass="80567">MIKFITAIDFGTSRSGYAYSLTTNNIDSKNEKTDFEIYGPTYQYGLKTDTAILFKPRGSSQKQKNRNERESEMGLEDLEFELFGTKAITRYRDLHEDDLAFGYELFTDFKMNLYREEETVVSYMGKKAPLFLLIKAILVEIKKQVLENISRNPVVRTPFKENEILWLISVPAIWKEEYKYKMRVLAKEAGLILPKGDDDRLFVIYEPEAAGIDTYFNSNSLKSENNNKDNNKNKNKDKDKDKDNNNKVNESKKTKNKTKSNVKALIVDAGGGTVDITAVELSNNSKNQLELLLAPRGVPIGSTKVDQYFLEFISQVLGQPDLTHSAPLDFIYLMEEIENIKIQGEPDWCNSEDSVGIEISEEHIFKIQEKQKQKKKLVQQLKINKEKEQKEQKEQKKEQKEQNEEKELTLEELVEKFNQNNQSIKLFVKGRRKKKLMIPKKVIYKFFEKPLKKLVQHLDDLLVVYRDALSGVDTIVLVGGFSQSKIFRDVIERNFGKLSKSTQKQFDIKYSNSPCDAVLRGAVKYGKHPSMISFRKYGETVGIEVCKRYNPERHRGRKKLLVGKEFFVEGIFQPVIWKEQKVKNKFKAAFKYGLSLNKKRELEISIYKTLLDLKSDREYFIDKKEIVLSKNVKFKIALKPELLTKKEKKSRVINIEMSMVFKSAETSFIVTHQASGEKFFAKFDFNVCENIKKK</sequence>
<evidence type="ECO:0000313" key="3">
    <source>
        <dbReference type="EMBL" id="KAJ6231398.1"/>
    </source>
</evidence>
<dbReference type="SUPFAM" id="SSF53067">
    <property type="entry name" value="Actin-like ATPase domain"/>
    <property type="match status" value="2"/>
</dbReference>
<dbReference type="Proteomes" id="UP001150062">
    <property type="component" value="Unassembled WGS sequence"/>
</dbReference>
<evidence type="ECO:0000256" key="1">
    <source>
        <dbReference type="SAM" id="Coils"/>
    </source>
</evidence>
<dbReference type="Gene3D" id="3.30.420.40">
    <property type="match status" value="1"/>
</dbReference>
<keyword evidence="3" id="KW-0808">Transferase</keyword>
<name>A0ABQ8XFH5_9EUKA</name>
<keyword evidence="3" id="KW-0418">Kinase</keyword>
<keyword evidence="4" id="KW-1185">Reference proteome</keyword>
<feature type="region of interest" description="Disordered" evidence="2">
    <location>
        <begin position="220"/>
        <end position="257"/>
    </location>
</feature>
<reference evidence="3" key="1">
    <citation type="submission" date="2022-08" db="EMBL/GenBank/DDBJ databases">
        <title>Novel sulfate-reducing endosymbionts in the free-living metamonad Anaeramoeba.</title>
        <authorList>
            <person name="Jerlstrom-Hultqvist J."/>
            <person name="Cepicka I."/>
            <person name="Gallot-Lavallee L."/>
            <person name="Salas-Leiva D."/>
            <person name="Curtis B.A."/>
            <person name="Zahonova K."/>
            <person name="Pipaliya S."/>
            <person name="Dacks J."/>
            <person name="Roger A.J."/>
        </authorList>
    </citation>
    <scope>NUCLEOTIDE SEQUENCE</scope>
    <source>
        <strain evidence="3">Schooner1</strain>
    </source>
</reference>
<keyword evidence="1" id="KW-0175">Coiled coil</keyword>
<feature type="coiled-coil region" evidence="1">
    <location>
        <begin position="367"/>
        <end position="420"/>
    </location>
</feature>
<dbReference type="PANTHER" id="PTHR14187:SF5">
    <property type="entry name" value="HEAT SHOCK 70 KDA PROTEIN 12A"/>
    <property type="match status" value="1"/>
</dbReference>
<proteinExistence type="predicted"/>
<comment type="caution">
    <text evidence="3">The sequence shown here is derived from an EMBL/GenBank/DDBJ whole genome shotgun (WGS) entry which is preliminary data.</text>
</comment>
<evidence type="ECO:0000256" key="2">
    <source>
        <dbReference type="SAM" id="MobiDB-lite"/>
    </source>
</evidence>